<reference evidence="1" key="1">
    <citation type="journal article" date="2021" name="Microorganisms">
        <title>Phylogenomic Reconstruction and Metabolic Potential of the Genus Aminobacter.</title>
        <authorList>
            <person name="Artuso I."/>
            <person name="Turrini P."/>
            <person name="Pirolo M."/>
            <person name="Lugli G.A."/>
            <person name="Ventura M."/>
            <person name="Visca P."/>
        </authorList>
    </citation>
    <scope>NUCLEOTIDE SEQUENCE</scope>
    <source>
        <strain evidence="1">LMG 26462</strain>
    </source>
</reference>
<sequence>MSSSNRWRHRPPGSNWGDFGADDQLGRLNLLTPGRVLKAMEEVWEGRTFCLSLPLEYPGGSKLNPRRKPPRIFPTVRENGCLTCNFIMSEGRHDGTDVVNDDVAILSLQYSSHWDAFSHYGSLFDADGDGIAEIVYYNGFSGADTIVTQADDASATRQMCALALGVENIAASGVQGRGVLVDLRAVLGDERTLVGYETLSWIMRVQNVQVEEGDILCLHTGFAQKVIESGLNPDHRTLHESCVALDGRDRALLDWIDRSGLAAIVADNYAVEGGPYDDLQGHVARMPLHEHCLFKLGIPLAELWHLSPLAEWLRLHGRTRFLLTAPPIRLTGAVGAPVTGVATV</sequence>
<dbReference type="InterPro" id="IPR007325">
    <property type="entry name" value="KFase/CYL"/>
</dbReference>
<dbReference type="SUPFAM" id="SSF102198">
    <property type="entry name" value="Putative cyclase"/>
    <property type="match status" value="1"/>
</dbReference>
<evidence type="ECO:0000313" key="1">
    <source>
        <dbReference type="EMBL" id="MBT1158618.1"/>
    </source>
</evidence>
<dbReference type="InterPro" id="IPR037175">
    <property type="entry name" value="KFase_sf"/>
</dbReference>
<dbReference type="GO" id="GO:0004061">
    <property type="term" value="F:arylformamidase activity"/>
    <property type="evidence" value="ECO:0007669"/>
    <property type="project" value="InterPro"/>
</dbReference>
<dbReference type="Gene3D" id="3.50.30.50">
    <property type="entry name" value="Putative cyclase"/>
    <property type="match status" value="1"/>
</dbReference>
<organism evidence="1 2">
    <name type="scientific">Aminobacter anthyllidis</name>
    <dbReference type="NCBI Taxonomy" id="1035067"/>
    <lineage>
        <taxon>Bacteria</taxon>
        <taxon>Pseudomonadati</taxon>
        <taxon>Pseudomonadota</taxon>
        <taxon>Alphaproteobacteria</taxon>
        <taxon>Hyphomicrobiales</taxon>
        <taxon>Phyllobacteriaceae</taxon>
        <taxon>Aminobacter</taxon>
    </lineage>
</organism>
<dbReference type="PANTHER" id="PTHR34861">
    <property type="match status" value="1"/>
</dbReference>
<proteinExistence type="predicted"/>
<keyword evidence="2" id="KW-1185">Reference proteome</keyword>
<reference evidence="1" key="2">
    <citation type="submission" date="2021-03" db="EMBL/GenBank/DDBJ databases">
        <authorList>
            <person name="Artuso I."/>
            <person name="Turrini P."/>
            <person name="Pirolo M."/>
            <person name="Lugli G.A."/>
            <person name="Ventura M."/>
            <person name="Visca P."/>
        </authorList>
    </citation>
    <scope>NUCLEOTIDE SEQUENCE</scope>
    <source>
        <strain evidence="1">LMG 26462</strain>
    </source>
</reference>
<dbReference type="EMBL" id="JAFLWW010000007">
    <property type="protein sequence ID" value="MBT1158618.1"/>
    <property type="molecule type" value="Genomic_DNA"/>
</dbReference>
<protein>
    <submittedName>
        <fullName evidence="1">Cyclase family protein</fullName>
    </submittedName>
</protein>
<gene>
    <name evidence="1" type="ORF">J1C56_23865</name>
</gene>
<dbReference type="Proteomes" id="UP001138921">
    <property type="component" value="Unassembled WGS sequence"/>
</dbReference>
<comment type="caution">
    <text evidence="1">The sequence shown here is derived from an EMBL/GenBank/DDBJ whole genome shotgun (WGS) entry which is preliminary data.</text>
</comment>
<accession>A0A9X1AF44</accession>
<dbReference type="Pfam" id="PF04199">
    <property type="entry name" value="Cyclase"/>
    <property type="match status" value="1"/>
</dbReference>
<dbReference type="AlphaFoldDB" id="A0A9X1AF44"/>
<dbReference type="PANTHER" id="PTHR34861:SF11">
    <property type="entry name" value="CYCLASE"/>
    <property type="match status" value="1"/>
</dbReference>
<evidence type="ECO:0000313" key="2">
    <source>
        <dbReference type="Proteomes" id="UP001138921"/>
    </source>
</evidence>
<name>A0A9X1AF44_9HYPH</name>
<dbReference type="GO" id="GO:0019441">
    <property type="term" value="P:L-tryptophan catabolic process to kynurenine"/>
    <property type="evidence" value="ECO:0007669"/>
    <property type="project" value="InterPro"/>
</dbReference>